<dbReference type="SUPFAM" id="SSF55166">
    <property type="entry name" value="Hedgehog/DD-peptidase"/>
    <property type="match status" value="1"/>
</dbReference>
<dbReference type="InterPro" id="IPR009045">
    <property type="entry name" value="Zn_M74/Hedgehog-like"/>
</dbReference>
<comment type="caution">
    <text evidence="2">The sequence shown here is derived from an EMBL/GenBank/DDBJ whole genome shotgun (WGS) entry which is preliminary data.</text>
</comment>
<evidence type="ECO:0000313" key="2">
    <source>
        <dbReference type="EMBL" id="GIE24142.1"/>
    </source>
</evidence>
<keyword evidence="3" id="KW-1185">Reference proteome</keyword>
<evidence type="ECO:0000313" key="3">
    <source>
        <dbReference type="Proteomes" id="UP000603200"/>
    </source>
</evidence>
<dbReference type="InterPro" id="IPR003709">
    <property type="entry name" value="VanY-like_core_dom"/>
</dbReference>
<accession>A0ABQ4A1B6</accession>
<proteinExistence type="predicted"/>
<dbReference type="EMBL" id="BOMN01000102">
    <property type="protein sequence ID" value="GIE24142.1"/>
    <property type="molecule type" value="Genomic_DNA"/>
</dbReference>
<dbReference type="Proteomes" id="UP000603200">
    <property type="component" value="Unassembled WGS sequence"/>
</dbReference>
<gene>
    <name evidence="2" type="ORF">Ahu01nite_072440</name>
</gene>
<dbReference type="Pfam" id="PF02557">
    <property type="entry name" value="VanY"/>
    <property type="match status" value="1"/>
</dbReference>
<protein>
    <recommendedName>
        <fullName evidence="1">D-alanyl-D-alanine carboxypeptidase-like core domain-containing protein</fullName>
    </recommendedName>
</protein>
<feature type="domain" description="D-alanyl-D-alanine carboxypeptidase-like core" evidence="1">
    <location>
        <begin position="76"/>
        <end position="142"/>
    </location>
</feature>
<organism evidence="2 3">
    <name type="scientific">Winogradskya humida</name>
    <dbReference type="NCBI Taxonomy" id="113566"/>
    <lineage>
        <taxon>Bacteria</taxon>
        <taxon>Bacillati</taxon>
        <taxon>Actinomycetota</taxon>
        <taxon>Actinomycetes</taxon>
        <taxon>Micromonosporales</taxon>
        <taxon>Micromonosporaceae</taxon>
        <taxon>Winogradskya</taxon>
    </lineage>
</organism>
<reference evidence="2 3" key="1">
    <citation type="submission" date="2021-01" db="EMBL/GenBank/DDBJ databases">
        <title>Whole genome shotgun sequence of Actinoplanes humidus NBRC 14915.</title>
        <authorList>
            <person name="Komaki H."/>
            <person name="Tamura T."/>
        </authorList>
    </citation>
    <scope>NUCLEOTIDE SEQUENCE [LARGE SCALE GENOMIC DNA]</scope>
    <source>
        <strain evidence="2 3">NBRC 14915</strain>
    </source>
</reference>
<dbReference type="Gene3D" id="3.30.1380.10">
    <property type="match status" value="1"/>
</dbReference>
<evidence type="ECO:0000259" key="1">
    <source>
        <dbReference type="Pfam" id="PF02557"/>
    </source>
</evidence>
<name>A0ABQ4A1B6_9ACTN</name>
<sequence length="195" mass="21733">MSAADAGRSRDAAYKMMTLGLALVFLPVAFVVAGRRAAHVGCRWAMAFRFPAERLAGLTAETRAALEAARSRALWRHGELIGVTSGHRPAERQARIFADAIRREGSLEAARLRALPPGESRHVAGTAVDVRPVEGARWLERYGARYGLHRIYENEWWHFEYRPGGRPVLLPHPGVTRRPARSTVYRSNRVLTNAT</sequence>